<protein>
    <submittedName>
        <fullName evidence="2">Uncharacterized protein</fullName>
    </submittedName>
</protein>
<keyword evidence="1" id="KW-0732">Signal</keyword>
<dbReference type="Proteomes" id="UP000319014">
    <property type="component" value="Unassembled WGS sequence"/>
</dbReference>
<proteinExistence type="predicted"/>
<gene>
    <name evidence="2" type="ORF">SAMN06265221_1418</name>
</gene>
<organism evidence="2 3">
    <name type="scientific">Paracoccus laeviglucosivorans</name>
    <dbReference type="NCBI Taxonomy" id="1197861"/>
    <lineage>
        <taxon>Bacteria</taxon>
        <taxon>Pseudomonadati</taxon>
        <taxon>Pseudomonadota</taxon>
        <taxon>Alphaproteobacteria</taxon>
        <taxon>Rhodobacterales</taxon>
        <taxon>Paracoccaceae</taxon>
        <taxon>Paracoccus</taxon>
    </lineage>
</organism>
<name>A0A521FUG3_9RHOB</name>
<reference evidence="2 3" key="1">
    <citation type="submission" date="2017-05" db="EMBL/GenBank/DDBJ databases">
        <authorList>
            <person name="Varghese N."/>
            <person name="Submissions S."/>
        </authorList>
    </citation>
    <scope>NUCLEOTIDE SEQUENCE [LARGE SCALE GENOMIC DNA]</scope>
    <source>
        <strain evidence="2 3">DSM 100094</strain>
    </source>
</reference>
<evidence type="ECO:0000313" key="3">
    <source>
        <dbReference type="Proteomes" id="UP000319014"/>
    </source>
</evidence>
<evidence type="ECO:0000313" key="2">
    <source>
        <dbReference type="EMBL" id="SMO99181.1"/>
    </source>
</evidence>
<dbReference type="OrthoDB" id="7772081at2"/>
<keyword evidence="3" id="KW-1185">Reference proteome</keyword>
<evidence type="ECO:0000256" key="1">
    <source>
        <dbReference type="SAM" id="SignalP"/>
    </source>
</evidence>
<dbReference type="AlphaFoldDB" id="A0A521FUG3"/>
<feature type="signal peptide" evidence="1">
    <location>
        <begin position="1"/>
        <end position="27"/>
    </location>
</feature>
<sequence>MAPRIYIAGALASLALAAVVAASASQAQDLEFTPEQQTDDQEYLRVLPRADGTHAARAKTENVPYRRCDKDPFVASKAYRASSADAYASRMIYDYVRSRRVLNLRDCTCHGKVAPFSEVTAIIADIEAEHGSGWNRHNVAREYGKLGLQLFTQAEAMCGGDF</sequence>
<dbReference type="RefSeq" id="WP_142665034.1">
    <property type="nucleotide sequence ID" value="NZ_FXTK01000041.1"/>
</dbReference>
<accession>A0A521FUG3</accession>
<feature type="chain" id="PRO_5022234917" evidence="1">
    <location>
        <begin position="28"/>
        <end position="162"/>
    </location>
</feature>
<dbReference type="EMBL" id="FXTK01000041">
    <property type="protein sequence ID" value="SMO99181.1"/>
    <property type="molecule type" value="Genomic_DNA"/>
</dbReference>